<evidence type="ECO:0000256" key="3">
    <source>
        <dbReference type="ARBA" id="ARBA00022692"/>
    </source>
</evidence>
<dbReference type="PANTHER" id="PTHR31885:SF6">
    <property type="entry name" value="GH04784P"/>
    <property type="match status" value="1"/>
</dbReference>
<proteinExistence type="inferred from homology"/>
<protein>
    <submittedName>
        <fullName evidence="6">Lysoplasmalogenase</fullName>
    </submittedName>
</protein>
<dbReference type="InterPro" id="IPR012506">
    <property type="entry name" value="TMEM86B-like"/>
</dbReference>
<dbReference type="EMBL" id="CP158165">
    <property type="protein sequence ID" value="XBV26301.1"/>
    <property type="molecule type" value="Genomic_DNA"/>
</dbReference>
<accession>A0AAU7THK1</accession>
<dbReference type="GO" id="GO:0016787">
    <property type="term" value="F:hydrolase activity"/>
    <property type="evidence" value="ECO:0007669"/>
    <property type="project" value="TreeGrafter"/>
</dbReference>
<dbReference type="Pfam" id="PF07947">
    <property type="entry name" value="YhhN"/>
    <property type="match status" value="1"/>
</dbReference>
<name>A0AAU7THK1_9ACTN</name>
<dbReference type="AlphaFoldDB" id="A0AAU7THK1"/>
<dbReference type="GO" id="GO:0016020">
    <property type="term" value="C:membrane"/>
    <property type="evidence" value="ECO:0007669"/>
    <property type="project" value="UniProtKB-SubCell"/>
</dbReference>
<dbReference type="PANTHER" id="PTHR31885">
    <property type="entry name" value="GH04784P"/>
    <property type="match status" value="1"/>
</dbReference>
<reference evidence="6" key="1">
    <citation type="submission" date="2024-06" db="EMBL/GenBank/DDBJ databases">
        <title>Kribbella sp. strain HUAS MG21 genome sequences.</title>
        <authorList>
            <person name="Mo P."/>
        </authorList>
    </citation>
    <scope>NUCLEOTIDE SEQUENCE</scope>
    <source>
        <strain evidence="6">HUAS MG21</strain>
    </source>
</reference>
<sequence>MTKAALMPALAAWCRSHSCPRLLVAALLMSGAGDSFMEHKRLLPGMAMYGGAHGCYVTLFVRDRTRFKWPAAAAYGAAGACIMRFLWPGLGPLRPPVAGYASLLTATAISAGWYDRRSALGGALFLVSDTLIGTQLAGHDFPTRAALVGLTYTTGQYNLAAGVVTRAGKLRRQIRPGGAAGT</sequence>
<dbReference type="RefSeq" id="WP_350279101.1">
    <property type="nucleotide sequence ID" value="NZ_CP158165.1"/>
</dbReference>
<evidence type="ECO:0000256" key="4">
    <source>
        <dbReference type="ARBA" id="ARBA00022989"/>
    </source>
</evidence>
<evidence type="ECO:0000256" key="1">
    <source>
        <dbReference type="ARBA" id="ARBA00004141"/>
    </source>
</evidence>
<gene>
    <name evidence="6" type="ORF">ABN611_07700</name>
</gene>
<comment type="subcellular location">
    <subcellularLocation>
        <location evidence="1">Membrane</location>
        <topology evidence="1">Multi-pass membrane protein</topology>
    </subcellularLocation>
</comment>
<keyword evidence="3" id="KW-0812">Transmembrane</keyword>
<keyword evidence="4" id="KW-1133">Transmembrane helix</keyword>
<keyword evidence="5" id="KW-0472">Membrane</keyword>
<organism evidence="6">
    <name type="scientific">Kribbella sp. HUAS MG21</name>
    <dbReference type="NCBI Taxonomy" id="3160966"/>
    <lineage>
        <taxon>Bacteria</taxon>
        <taxon>Bacillati</taxon>
        <taxon>Actinomycetota</taxon>
        <taxon>Actinomycetes</taxon>
        <taxon>Propionibacteriales</taxon>
        <taxon>Kribbellaceae</taxon>
        <taxon>Kribbella</taxon>
    </lineage>
</organism>
<evidence type="ECO:0000313" key="6">
    <source>
        <dbReference type="EMBL" id="XBV26301.1"/>
    </source>
</evidence>
<evidence type="ECO:0000256" key="2">
    <source>
        <dbReference type="ARBA" id="ARBA00007375"/>
    </source>
</evidence>
<evidence type="ECO:0000256" key="5">
    <source>
        <dbReference type="ARBA" id="ARBA00023136"/>
    </source>
</evidence>
<comment type="similarity">
    <text evidence="2">Belongs to the TMEM86 family.</text>
</comment>